<dbReference type="SUPFAM" id="SSF51556">
    <property type="entry name" value="Metallo-dependent hydrolases"/>
    <property type="match status" value="1"/>
</dbReference>
<evidence type="ECO:0000313" key="4">
    <source>
        <dbReference type="Proteomes" id="UP000425916"/>
    </source>
</evidence>
<dbReference type="OrthoDB" id="9767366at2"/>
<dbReference type="InterPro" id="IPR011059">
    <property type="entry name" value="Metal-dep_hydrolase_composite"/>
</dbReference>
<dbReference type="Proteomes" id="UP000425916">
    <property type="component" value="Chromosome"/>
</dbReference>
<dbReference type="Pfam" id="PF01979">
    <property type="entry name" value="Amidohydro_1"/>
    <property type="match status" value="1"/>
</dbReference>
<dbReference type="RefSeq" id="WP_156274305.1">
    <property type="nucleotide sequence ID" value="NZ_CP046244.1"/>
</dbReference>
<dbReference type="EC" id="3.8.1.8" evidence="3"/>
<dbReference type="EMBL" id="CP046244">
    <property type="protein sequence ID" value="QGP93109.1"/>
    <property type="molecule type" value="Genomic_DNA"/>
</dbReference>
<organism evidence="3 4">
    <name type="scientific">Neomoorella glycerini</name>
    <dbReference type="NCBI Taxonomy" id="55779"/>
    <lineage>
        <taxon>Bacteria</taxon>
        <taxon>Bacillati</taxon>
        <taxon>Bacillota</taxon>
        <taxon>Clostridia</taxon>
        <taxon>Neomoorellales</taxon>
        <taxon>Neomoorellaceae</taxon>
        <taxon>Neomoorella</taxon>
    </lineage>
</organism>
<keyword evidence="4" id="KW-1185">Reference proteome</keyword>
<dbReference type="InterPro" id="IPR006680">
    <property type="entry name" value="Amidohydro-rel"/>
</dbReference>
<dbReference type="Gene3D" id="3.20.20.140">
    <property type="entry name" value="Metal-dependent hydrolases"/>
    <property type="match status" value="1"/>
</dbReference>
<dbReference type="CDD" id="cd01298">
    <property type="entry name" value="ATZ_TRZ_like"/>
    <property type="match status" value="1"/>
</dbReference>
<reference evidence="3 4" key="1">
    <citation type="submission" date="2019-11" db="EMBL/GenBank/DDBJ databases">
        <title>Genome sequence of Moorella glycerini DSM11254.</title>
        <authorList>
            <person name="Poehlein A."/>
            <person name="Boeer T."/>
            <person name="Daniel R."/>
        </authorList>
    </citation>
    <scope>NUCLEOTIDE SEQUENCE [LARGE SCALE GENOMIC DNA]</scope>
    <source>
        <strain evidence="3 4">DSM 11254</strain>
    </source>
</reference>
<keyword evidence="1 3" id="KW-0378">Hydrolase</keyword>
<name>A0A6I5ZTV5_9FIRM</name>
<protein>
    <submittedName>
        <fullName evidence="3">Atrazine chlorohydrolase</fullName>
        <ecNumber evidence="3">3.8.1.8</ecNumber>
    </submittedName>
</protein>
<sequence length="467" mass="51412">MVDLIVQNGILLTMDQERRVFRGSMAINGGKIVAIGDCYHLEASKTIDATNCVVMPGMINCHTHIYQALIEGIGYDMHFEPWNWRFLFPIVSRMSPEHSAISAELASLEMIKSGTTMVCDHWYMHTSFQNIRQVAEALDRSGIRANIIYGLLDQTFAGERINSEYMTMIHDKDNLIEDARDFVREWHGSNRTIVSIGAGSSEDASEALLIKSKELADELCIQVNTHLAGWQDILAYCYRKYGMRDLEFMHSRGLTGPTSVFVHAVWLTPEEINIIAETGSRIVHCPVANALLGYGVAPVPAMLAAGIPVGLGTDGAASYTYDLFEVLKAAAMIQKVHNMSADLLTAEQALEMATIGGARVLGVDSQVGSLEIGKEADVILVDFDSPHLLPINRVVPKLVYSAKGSDVRTVIINGKIVMEDRKVLTVDEKAIKERALQAAAELVHNAGPETEALLRGAWGGKRPYWRS</sequence>
<accession>A0A6I5ZTV5</accession>
<dbReference type="GO" id="GO:0016810">
    <property type="term" value="F:hydrolase activity, acting on carbon-nitrogen (but not peptide) bonds"/>
    <property type="evidence" value="ECO:0007669"/>
    <property type="project" value="InterPro"/>
</dbReference>
<proteinExistence type="predicted"/>
<dbReference type="InterPro" id="IPR032466">
    <property type="entry name" value="Metal_Hydrolase"/>
</dbReference>
<dbReference type="SUPFAM" id="SSF51338">
    <property type="entry name" value="Composite domain of metallo-dependent hydrolases"/>
    <property type="match status" value="1"/>
</dbReference>
<dbReference type="PANTHER" id="PTHR43794:SF11">
    <property type="entry name" value="AMIDOHYDROLASE-RELATED DOMAIN-CONTAINING PROTEIN"/>
    <property type="match status" value="1"/>
</dbReference>
<dbReference type="Gene3D" id="2.30.40.10">
    <property type="entry name" value="Urease, subunit C, domain 1"/>
    <property type="match status" value="1"/>
</dbReference>
<evidence type="ECO:0000313" key="3">
    <source>
        <dbReference type="EMBL" id="QGP93109.1"/>
    </source>
</evidence>
<dbReference type="AlphaFoldDB" id="A0A6I5ZTV5"/>
<dbReference type="GO" id="GO:0018788">
    <property type="term" value="F:atrazine chlorohydrolase activity"/>
    <property type="evidence" value="ECO:0007669"/>
    <property type="project" value="UniProtKB-EC"/>
</dbReference>
<dbReference type="PANTHER" id="PTHR43794">
    <property type="entry name" value="AMINOHYDROLASE SSNA-RELATED"/>
    <property type="match status" value="1"/>
</dbReference>
<dbReference type="InterPro" id="IPR050287">
    <property type="entry name" value="MTA/SAH_deaminase"/>
</dbReference>
<evidence type="ECO:0000259" key="2">
    <source>
        <dbReference type="Pfam" id="PF01979"/>
    </source>
</evidence>
<gene>
    <name evidence="3" type="primary">atzA_6</name>
    <name evidence="3" type="ORF">MGLY_25070</name>
</gene>
<feature type="domain" description="Amidohydrolase-related" evidence="2">
    <location>
        <begin position="53"/>
        <end position="417"/>
    </location>
</feature>
<evidence type="ECO:0000256" key="1">
    <source>
        <dbReference type="ARBA" id="ARBA00022801"/>
    </source>
</evidence>